<dbReference type="Proteomes" id="UP001153954">
    <property type="component" value="Unassembled WGS sequence"/>
</dbReference>
<comment type="caution">
    <text evidence="3">The sequence shown here is derived from an EMBL/GenBank/DDBJ whole genome shotgun (WGS) entry which is preliminary data.</text>
</comment>
<organism evidence="3 4">
    <name type="scientific">Euphydryas editha</name>
    <name type="common">Edith's checkerspot</name>
    <dbReference type="NCBI Taxonomy" id="104508"/>
    <lineage>
        <taxon>Eukaryota</taxon>
        <taxon>Metazoa</taxon>
        <taxon>Ecdysozoa</taxon>
        <taxon>Arthropoda</taxon>
        <taxon>Hexapoda</taxon>
        <taxon>Insecta</taxon>
        <taxon>Pterygota</taxon>
        <taxon>Neoptera</taxon>
        <taxon>Endopterygota</taxon>
        <taxon>Lepidoptera</taxon>
        <taxon>Glossata</taxon>
        <taxon>Ditrysia</taxon>
        <taxon>Papilionoidea</taxon>
        <taxon>Nymphalidae</taxon>
        <taxon>Nymphalinae</taxon>
        <taxon>Euphydryas</taxon>
    </lineage>
</organism>
<gene>
    <name evidence="3" type="ORF">EEDITHA_LOCUS16958</name>
</gene>
<dbReference type="EMBL" id="CAKOGL010000025">
    <property type="protein sequence ID" value="CAH2102311.1"/>
    <property type="molecule type" value="Genomic_DNA"/>
</dbReference>
<evidence type="ECO:0000313" key="4">
    <source>
        <dbReference type="Proteomes" id="UP001153954"/>
    </source>
</evidence>
<feature type="compositionally biased region" description="Basic residues" evidence="1">
    <location>
        <begin position="50"/>
        <end position="64"/>
    </location>
</feature>
<feature type="region of interest" description="Disordered" evidence="1">
    <location>
        <begin position="14"/>
        <end position="84"/>
    </location>
</feature>
<feature type="domain" description="Death" evidence="2">
    <location>
        <begin position="161"/>
        <end position="238"/>
    </location>
</feature>
<reference evidence="3" key="1">
    <citation type="submission" date="2022-03" db="EMBL/GenBank/DDBJ databases">
        <authorList>
            <person name="Tunstrom K."/>
        </authorList>
    </citation>
    <scope>NUCLEOTIDE SEQUENCE</scope>
</reference>
<accession>A0AAU9UTG4</accession>
<name>A0AAU9UTG4_EUPED</name>
<dbReference type="Pfam" id="PF00531">
    <property type="entry name" value="Death"/>
    <property type="match status" value="1"/>
</dbReference>
<protein>
    <recommendedName>
        <fullName evidence="2">Death domain-containing protein</fullName>
    </recommendedName>
</protein>
<evidence type="ECO:0000259" key="2">
    <source>
        <dbReference type="PROSITE" id="PS50017"/>
    </source>
</evidence>
<dbReference type="CDD" id="cd01670">
    <property type="entry name" value="Death"/>
    <property type="match status" value="1"/>
</dbReference>
<evidence type="ECO:0000256" key="1">
    <source>
        <dbReference type="SAM" id="MobiDB-lite"/>
    </source>
</evidence>
<dbReference type="GO" id="GO:0007165">
    <property type="term" value="P:signal transduction"/>
    <property type="evidence" value="ECO:0007669"/>
    <property type="project" value="InterPro"/>
</dbReference>
<proteinExistence type="predicted"/>
<dbReference type="AlphaFoldDB" id="A0AAU9UTG4"/>
<dbReference type="InterPro" id="IPR000488">
    <property type="entry name" value="Death_dom"/>
</dbReference>
<keyword evidence="4" id="KW-1185">Reference proteome</keyword>
<sequence>MANKLGAKFFEIFRNIKSDAEPRPPRKNDMSDTTPKTDNENEDQEEIFVKQHKKKQKPKLKKSFSKPPKESPELPEEEDRRNSTVYTHASGNVINIINSSKVHCGNEIIYYMGPVNGNLGRAKKQQSEDENEDEEHVEKTNIIILLLESDKKPEHDYIDYISKHLGEDWQRFFRRLGYTQGQIETAEIDTAKLGVAEARYKLLLDWIRNDDDGTLGKLTNILWTEGERQIVKELAAMYYKNNK</sequence>
<feature type="compositionally biased region" description="Basic and acidic residues" evidence="1">
    <location>
        <begin position="67"/>
        <end position="82"/>
    </location>
</feature>
<dbReference type="InterPro" id="IPR011029">
    <property type="entry name" value="DEATH-like_dom_sf"/>
</dbReference>
<feature type="compositionally biased region" description="Basic and acidic residues" evidence="1">
    <location>
        <begin position="14"/>
        <end position="39"/>
    </location>
</feature>
<dbReference type="SUPFAM" id="SSF47986">
    <property type="entry name" value="DEATH domain"/>
    <property type="match status" value="1"/>
</dbReference>
<dbReference type="Gene3D" id="1.10.533.10">
    <property type="entry name" value="Death Domain, Fas"/>
    <property type="match status" value="1"/>
</dbReference>
<dbReference type="PROSITE" id="PS50017">
    <property type="entry name" value="DEATH_DOMAIN"/>
    <property type="match status" value="1"/>
</dbReference>
<evidence type="ECO:0000313" key="3">
    <source>
        <dbReference type="EMBL" id="CAH2102311.1"/>
    </source>
</evidence>